<protein>
    <recommendedName>
        <fullName evidence="8">Cytidylate kinase</fullName>
        <shortName evidence="8">CK</shortName>
        <ecNumber evidence="8">2.7.4.25</ecNumber>
    </recommendedName>
    <alternativeName>
        <fullName evidence="8">Cytidine monophosphate kinase</fullName>
        <shortName evidence="8">CMP kinase</shortName>
    </alternativeName>
</protein>
<dbReference type="InterPro" id="IPR003136">
    <property type="entry name" value="Cytidylate_kin"/>
</dbReference>
<keyword evidence="5 8" id="KW-0067">ATP-binding</keyword>
<evidence type="ECO:0000256" key="6">
    <source>
        <dbReference type="ARBA" id="ARBA00047615"/>
    </source>
</evidence>
<dbReference type="Gene3D" id="3.40.50.300">
    <property type="entry name" value="P-loop containing nucleotide triphosphate hydrolases"/>
    <property type="match status" value="1"/>
</dbReference>
<keyword evidence="8" id="KW-0963">Cytoplasm</keyword>
<dbReference type="GO" id="GO:0006220">
    <property type="term" value="P:pyrimidine nucleotide metabolic process"/>
    <property type="evidence" value="ECO:0007669"/>
    <property type="project" value="UniProtKB-UniRule"/>
</dbReference>
<sequence>MDGWSGESPVRFGYFGERTSDVAHARLRGVVALDGPSGTGKSTVSRRLASALGATYLDTGAMYRAVTLAVLRAGVDPADEAEVARVAREAQLTMGTDPEAPAVFLDGEDVGREIRGPEVTGAVSAVSAVAAVREQLVAQQRQLIEQALLSPGGMVVEGRDIGTVVVPDAGLKVYLTASAHARAQRRTRQDIAEGRAGDLDRTHADVQRRDALDSSRPVAPLRKAADAVELDTTELDVAQVLERLHELVDDRGLRVDVERTRP</sequence>
<keyword evidence="14" id="KW-1185">Reference proteome</keyword>
<dbReference type="SUPFAM" id="SSF52540">
    <property type="entry name" value="P-loop containing nucleoside triphosphate hydrolases"/>
    <property type="match status" value="1"/>
</dbReference>
<proteinExistence type="inferred from homology"/>
<evidence type="ECO:0000256" key="5">
    <source>
        <dbReference type="ARBA" id="ARBA00022840"/>
    </source>
</evidence>
<dbReference type="CDD" id="cd02020">
    <property type="entry name" value="CMPK"/>
    <property type="match status" value="1"/>
</dbReference>
<dbReference type="Proteomes" id="UP000597989">
    <property type="component" value="Unassembled WGS sequence"/>
</dbReference>
<feature type="binding site" evidence="8">
    <location>
        <begin position="35"/>
        <end position="43"/>
    </location>
    <ligand>
        <name>ATP</name>
        <dbReference type="ChEBI" id="CHEBI:30616"/>
    </ligand>
</feature>
<name>A0A917NBC7_9PSEU</name>
<evidence type="ECO:0000256" key="7">
    <source>
        <dbReference type="ARBA" id="ARBA00048478"/>
    </source>
</evidence>
<dbReference type="EC" id="2.7.4.25" evidence="8"/>
<keyword evidence="2 8" id="KW-0808">Transferase</keyword>
<dbReference type="HAMAP" id="MF_00238">
    <property type="entry name" value="Cytidyl_kinase_type1"/>
    <property type="match status" value="1"/>
</dbReference>
<reference evidence="12" key="4">
    <citation type="submission" date="2020-09" db="EMBL/GenBank/DDBJ databases">
        <authorList>
            <person name="Sun Q."/>
            <person name="Zhou Y."/>
        </authorList>
    </citation>
    <scope>NUCLEOTIDE SEQUENCE</scope>
    <source>
        <strain evidence="12">CGMCC 4.7206</strain>
    </source>
</reference>
<feature type="region of interest" description="Disordered" evidence="9">
    <location>
        <begin position="186"/>
        <end position="216"/>
    </location>
</feature>
<dbReference type="NCBIfam" id="TIGR00017">
    <property type="entry name" value="cmk"/>
    <property type="match status" value="1"/>
</dbReference>
<feature type="compositionally biased region" description="Basic and acidic residues" evidence="9">
    <location>
        <begin position="187"/>
        <end position="213"/>
    </location>
</feature>
<dbReference type="AlphaFoldDB" id="A0A917NBC7"/>
<reference evidence="11" key="5">
    <citation type="submission" date="2023-12" db="EMBL/GenBank/DDBJ databases">
        <authorList>
            <person name="Sun Q."/>
            <person name="Inoue M."/>
        </authorList>
    </citation>
    <scope>NUCLEOTIDE SEQUENCE</scope>
    <source>
        <strain evidence="11">JCM 10664</strain>
    </source>
</reference>
<feature type="domain" description="Cytidylate kinase" evidence="10">
    <location>
        <begin position="31"/>
        <end position="248"/>
    </location>
</feature>
<organism evidence="12 13">
    <name type="scientific">Saccharopolyspora thermophila</name>
    <dbReference type="NCBI Taxonomy" id="89367"/>
    <lineage>
        <taxon>Bacteria</taxon>
        <taxon>Bacillati</taxon>
        <taxon>Actinomycetota</taxon>
        <taxon>Actinomycetes</taxon>
        <taxon>Pseudonocardiales</taxon>
        <taxon>Pseudonocardiaceae</taxon>
        <taxon>Saccharopolyspora</taxon>
    </lineage>
</organism>
<dbReference type="GO" id="GO:0005524">
    <property type="term" value="F:ATP binding"/>
    <property type="evidence" value="ECO:0007669"/>
    <property type="project" value="UniProtKB-UniRule"/>
</dbReference>
<dbReference type="InterPro" id="IPR011994">
    <property type="entry name" value="Cytidylate_kinase_dom"/>
</dbReference>
<evidence type="ECO:0000256" key="2">
    <source>
        <dbReference type="ARBA" id="ARBA00022679"/>
    </source>
</evidence>
<reference evidence="14" key="3">
    <citation type="journal article" date="2019" name="Int. J. Syst. Evol. Microbiol.">
        <title>The Global Catalogue of Microorganisms (GCM) 10K type strain sequencing project: providing services to taxonomists for standard genome sequencing and annotation.</title>
        <authorList>
            <consortium name="The Broad Institute Genomics Platform"/>
            <consortium name="The Broad Institute Genome Sequencing Center for Infectious Disease"/>
            <person name="Wu L."/>
            <person name="Ma J."/>
        </authorList>
    </citation>
    <scope>NUCLEOTIDE SEQUENCE [LARGE SCALE GENOMIC DNA]</scope>
    <source>
        <strain evidence="14">JCM 10664</strain>
    </source>
</reference>
<dbReference type="GO" id="GO:0036431">
    <property type="term" value="F:dCMP kinase activity"/>
    <property type="evidence" value="ECO:0007669"/>
    <property type="project" value="InterPro"/>
</dbReference>
<comment type="caution">
    <text evidence="12">The sequence shown here is derived from an EMBL/GenBank/DDBJ whole genome shotgun (WGS) entry which is preliminary data.</text>
</comment>
<evidence type="ECO:0000256" key="3">
    <source>
        <dbReference type="ARBA" id="ARBA00022741"/>
    </source>
</evidence>
<reference evidence="11" key="1">
    <citation type="journal article" date="2014" name="Int. J. Syst. Evol. Microbiol.">
        <title>Complete genome of a new Firmicutes species belonging to the dominant human colonic microbiota ('Ruminococcus bicirculans') reveals two chromosomes and a selective capacity to utilize plant glucans.</title>
        <authorList>
            <consortium name="NISC Comparative Sequencing Program"/>
            <person name="Wegmann U."/>
            <person name="Louis P."/>
            <person name="Goesmann A."/>
            <person name="Henrissat B."/>
            <person name="Duncan S.H."/>
            <person name="Flint H.J."/>
        </authorList>
    </citation>
    <scope>NUCLEOTIDE SEQUENCE</scope>
    <source>
        <strain evidence="11">JCM 10664</strain>
    </source>
</reference>
<evidence type="ECO:0000313" key="12">
    <source>
        <dbReference type="EMBL" id="GGI85264.1"/>
    </source>
</evidence>
<dbReference type="Pfam" id="PF02224">
    <property type="entry name" value="Cytidylate_kin"/>
    <property type="match status" value="1"/>
</dbReference>
<dbReference type="EMBL" id="BMMT01000006">
    <property type="protein sequence ID" value="GGI85264.1"/>
    <property type="molecule type" value="Genomic_DNA"/>
</dbReference>
<dbReference type="Proteomes" id="UP001500220">
    <property type="component" value="Unassembled WGS sequence"/>
</dbReference>
<evidence type="ECO:0000256" key="4">
    <source>
        <dbReference type="ARBA" id="ARBA00022777"/>
    </source>
</evidence>
<keyword evidence="4 8" id="KW-0418">Kinase</keyword>
<evidence type="ECO:0000313" key="14">
    <source>
        <dbReference type="Proteomes" id="UP001500220"/>
    </source>
</evidence>
<evidence type="ECO:0000259" key="10">
    <source>
        <dbReference type="Pfam" id="PF02224"/>
    </source>
</evidence>
<comment type="similarity">
    <text evidence="1 8">Belongs to the cytidylate kinase family. Type 1 subfamily.</text>
</comment>
<dbReference type="PANTHER" id="PTHR21299">
    <property type="entry name" value="CYTIDYLATE KINASE/PANTOATE-BETA-ALANINE LIGASE"/>
    <property type="match status" value="1"/>
</dbReference>
<dbReference type="PANTHER" id="PTHR21299:SF2">
    <property type="entry name" value="CYTIDYLATE KINASE"/>
    <property type="match status" value="1"/>
</dbReference>
<dbReference type="GO" id="GO:0015949">
    <property type="term" value="P:nucleobase-containing small molecule interconversion"/>
    <property type="evidence" value="ECO:0007669"/>
    <property type="project" value="TreeGrafter"/>
</dbReference>
<dbReference type="EMBL" id="BAAAHC010000008">
    <property type="protein sequence ID" value="GAA0518529.1"/>
    <property type="molecule type" value="Genomic_DNA"/>
</dbReference>
<comment type="catalytic activity">
    <reaction evidence="7 8">
        <text>CMP + ATP = CDP + ADP</text>
        <dbReference type="Rhea" id="RHEA:11600"/>
        <dbReference type="ChEBI" id="CHEBI:30616"/>
        <dbReference type="ChEBI" id="CHEBI:58069"/>
        <dbReference type="ChEBI" id="CHEBI:60377"/>
        <dbReference type="ChEBI" id="CHEBI:456216"/>
        <dbReference type="EC" id="2.7.4.25"/>
    </reaction>
</comment>
<comment type="catalytic activity">
    <reaction evidence="6 8">
        <text>dCMP + ATP = dCDP + ADP</text>
        <dbReference type="Rhea" id="RHEA:25094"/>
        <dbReference type="ChEBI" id="CHEBI:30616"/>
        <dbReference type="ChEBI" id="CHEBI:57566"/>
        <dbReference type="ChEBI" id="CHEBI:58593"/>
        <dbReference type="ChEBI" id="CHEBI:456216"/>
        <dbReference type="EC" id="2.7.4.25"/>
    </reaction>
</comment>
<dbReference type="InterPro" id="IPR027417">
    <property type="entry name" value="P-loop_NTPase"/>
</dbReference>
<evidence type="ECO:0000256" key="8">
    <source>
        <dbReference type="HAMAP-Rule" id="MF_00238"/>
    </source>
</evidence>
<dbReference type="GO" id="GO:0005829">
    <property type="term" value="C:cytosol"/>
    <property type="evidence" value="ECO:0007669"/>
    <property type="project" value="TreeGrafter"/>
</dbReference>
<keyword evidence="3 8" id="KW-0547">Nucleotide-binding</keyword>
<reference evidence="12 13" key="2">
    <citation type="journal article" date="2014" name="Int. J. Syst. Evol. Microbiol.">
        <title>Complete genome sequence of Corynebacterium casei LMG S-19264T (=DSM 44701T), isolated from a smear-ripened cheese.</title>
        <authorList>
            <consortium name="US DOE Joint Genome Institute (JGI-PGF)"/>
            <person name="Walter F."/>
            <person name="Albersmeier A."/>
            <person name="Kalinowski J."/>
            <person name="Ruckert C."/>
        </authorList>
    </citation>
    <scope>NUCLEOTIDE SEQUENCE [LARGE SCALE GENOMIC DNA]</scope>
    <source>
        <strain evidence="12 13">CGMCC 4.7206</strain>
    </source>
</reference>
<accession>A0A917NBC7</accession>
<gene>
    <name evidence="8 12" type="primary">cmk</name>
    <name evidence="11" type="ORF">GCM10009545_20740</name>
    <name evidence="12" type="ORF">GCM10011581_22980</name>
</gene>
<evidence type="ECO:0000313" key="11">
    <source>
        <dbReference type="EMBL" id="GAA0518529.1"/>
    </source>
</evidence>
<evidence type="ECO:0000256" key="9">
    <source>
        <dbReference type="SAM" id="MobiDB-lite"/>
    </source>
</evidence>
<evidence type="ECO:0000256" key="1">
    <source>
        <dbReference type="ARBA" id="ARBA00009427"/>
    </source>
</evidence>
<evidence type="ECO:0000313" key="13">
    <source>
        <dbReference type="Proteomes" id="UP000597989"/>
    </source>
</evidence>
<comment type="subcellular location">
    <subcellularLocation>
        <location evidence="8">Cytoplasm</location>
    </subcellularLocation>
</comment>